<name>A0A6A6C663_ZASCE</name>
<organism evidence="2 3">
    <name type="scientific">Zasmidium cellare ATCC 36951</name>
    <dbReference type="NCBI Taxonomy" id="1080233"/>
    <lineage>
        <taxon>Eukaryota</taxon>
        <taxon>Fungi</taxon>
        <taxon>Dikarya</taxon>
        <taxon>Ascomycota</taxon>
        <taxon>Pezizomycotina</taxon>
        <taxon>Dothideomycetes</taxon>
        <taxon>Dothideomycetidae</taxon>
        <taxon>Mycosphaerellales</taxon>
        <taxon>Mycosphaerellaceae</taxon>
        <taxon>Zasmidium</taxon>
    </lineage>
</organism>
<feature type="compositionally biased region" description="Polar residues" evidence="1">
    <location>
        <begin position="57"/>
        <end position="73"/>
    </location>
</feature>
<feature type="non-terminal residue" evidence="2">
    <location>
        <position position="1"/>
    </location>
</feature>
<proteinExistence type="predicted"/>
<gene>
    <name evidence="2" type="ORF">M409DRAFT_58330</name>
</gene>
<feature type="region of interest" description="Disordered" evidence="1">
    <location>
        <begin position="16"/>
        <end position="36"/>
    </location>
</feature>
<feature type="region of interest" description="Disordered" evidence="1">
    <location>
        <begin position="51"/>
        <end position="74"/>
    </location>
</feature>
<accession>A0A6A6C663</accession>
<dbReference type="Proteomes" id="UP000799537">
    <property type="component" value="Unassembled WGS sequence"/>
</dbReference>
<evidence type="ECO:0000313" key="2">
    <source>
        <dbReference type="EMBL" id="KAF2162594.1"/>
    </source>
</evidence>
<feature type="compositionally biased region" description="Basic and acidic residues" evidence="1">
    <location>
        <begin position="16"/>
        <end position="26"/>
    </location>
</feature>
<dbReference type="GeneID" id="54567152"/>
<dbReference type="RefSeq" id="XP_033663483.1">
    <property type="nucleotide sequence ID" value="XM_033813880.1"/>
</dbReference>
<dbReference type="EMBL" id="ML993613">
    <property type="protein sequence ID" value="KAF2162594.1"/>
    <property type="molecule type" value="Genomic_DNA"/>
</dbReference>
<keyword evidence="3" id="KW-1185">Reference proteome</keyword>
<protein>
    <submittedName>
        <fullName evidence="2">Uncharacterized protein</fullName>
    </submittedName>
</protein>
<reference evidence="2" key="1">
    <citation type="journal article" date="2020" name="Stud. Mycol.">
        <title>101 Dothideomycetes genomes: a test case for predicting lifestyles and emergence of pathogens.</title>
        <authorList>
            <person name="Haridas S."/>
            <person name="Albert R."/>
            <person name="Binder M."/>
            <person name="Bloem J."/>
            <person name="Labutti K."/>
            <person name="Salamov A."/>
            <person name="Andreopoulos B."/>
            <person name="Baker S."/>
            <person name="Barry K."/>
            <person name="Bills G."/>
            <person name="Bluhm B."/>
            <person name="Cannon C."/>
            <person name="Castanera R."/>
            <person name="Culley D."/>
            <person name="Daum C."/>
            <person name="Ezra D."/>
            <person name="Gonzalez J."/>
            <person name="Henrissat B."/>
            <person name="Kuo A."/>
            <person name="Liang C."/>
            <person name="Lipzen A."/>
            <person name="Lutzoni F."/>
            <person name="Magnuson J."/>
            <person name="Mondo S."/>
            <person name="Nolan M."/>
            <person name="Ohm R."/>
            <person name="Pangilinan J."/>
            <person name="Park H.-J."/>
            <person name="Ramirez L."/>
            <person name="Alfaro M."/>
            <person name="Sun H."/>
            <person name="Tritt A."/>
            <person name="Yoshinaga Y."/>
            <person name="Zwiers L.-H."/>
            <person name="Turgeon B."/>
            <person name="Goodwin S."/>
            <person name="Spatafora J."/>
            <person name="Crous P."/>
            <person name="Grigoriev I."/>
        </authorList>
    </citation>
    <scope>NUCLEOTIDE SEQUENCE</scope>
    <source>
        <strain evidence="2">ATCC 36951</strain>
    </source>
</reference>
<evidence type="ECO:0000313" key="3">
    <source>
        <dbReference type="Proteomes" id="UP000799537"/>
    </source>
</evidence>
<dbReference type="AlphaFoldDB" id="A0A6A6C663"/>
<sequence length="284" mass="31211">VEIGIGIRIGFKDCSKRREGDSEKAQRGCGVEDGERNGESMIELNIYQVQAEREQKSSTNNDTKPNKLSTSTPEDLVGATNLVRNQIGGVIAAKGPSPVGSSASEAGSVATACLLFPTLETPTVHPMMAALEVENFSSRSTATAVRQASSLAWPPFYFRRKWPATKYELRWAVSGEAVYVFEEPDFGETVARGPVEKVGNWDDSGCAQYEVVQQGHPQPTHQHCRDIILIDALVDALFPLFDPSGTIRRHDLTRAHGKEWILGRESSSTSIMTLLSYMLSRLLR</sequence>
<evidence type="ECO:0000256" key="1">
    <source>
        <dbReference type="SAM" id="MobiDB-lite"/>
    </source>
</evidence>